<dbReference type="EMBL" id="QRDJ01000009">
    <property type="protein sequence ID" value="REC93699.1"/>
    <property type="molecule type" value="Genomic_DNA"/>
</dbReference>
<sequence length="371" mass="40277">MFHLMAALPWCVVVLRYLLPLTAPLWIKLALALVLLVVAEQHLISRWVTGSIFSPEIPRPLSMVANALFGALILLAVFQLLMDLVMLMTMLIKQQRLAAPDTVRYVIAVVALGLGIVGVQQAARVPPVKDIEIAIPGLAPQFEGYRIVHLTDLHISGLFPEAWTRAVVERTNTLDADAILITGDLMDGTLDNRRDDVAPLANLRARDGVFVSPGNHEYYFGYEQWMQHYVSLGMTRLSNAHALIERDGARLAVAGVNDPAGTSRGLPGPDVAAAIEGIPSDVPIILLDHQPKNAREAASEGVALQLSGHTHGGMIIGMDRIVARANNGFVSGRYDVDGMTLYVSNGTALWMGFALRLGKPSELTRITLHAQ</sequence>
<dbReference type="InterPro" id="IPR029052">
    <property type="entry name" value="Metallo-depent_PP-like"/>
</dbReference>
<keyword evidence="1" id="KW-0812">Transmembrane</keyword>
<evidence type="ECO:0000313" key="4">
    <source>
        <dbReference type="Proteomes" id="UP000256334"/>
    </source>
</evidence>
<keyword evidence="4" id="KW-1185">Reference proteome</keyword>
<dbReference type="Pfam" id="PF00149">
    <property type="entry name" value="Metallophos"/>
    <property type="match status" value="1"/>
</dbReference>
<dbReference type="InterPro" id="IPR004843">
    <property type="entry name" value="Calcineurin-like_PHP"/>
</dbReference>
<dbReference type="PANTHER" id="PTHR31302:SF0">
    <property type="entry name" value="TRANSMEMBRANE PROTEIN WITH METALLOPHOSPHOESTERASE DOMAIN"/>
    <property type="match status" value="1"/>
</dbReference>
<evidence type="ECO:0000256" key="1">
    <source>
        <dbReference type="SAM" id="Phobius"/>
    </source>
</evidence>
<feature type="transmembrane region" description="Helical" evidence="1">
    <location>
        <begin position="61"/>
        <end position="82"/>
    </location>
</feature>
<reference evidence="3 4" key="1">
    <citation type="submission" date="2018-07" db="EMBL/GenBank/DDBJ databases">
        <title>Genomic Encyclopedia of Type Strains, Phase IV (KMG-IV): sequencing the most valuable type-strain genomes for metagenomic binning, comparative biology and taxonomic classification.</title>
        <authorList>
            <person name="Goeker M."/>
        </authorList>
    </citation>
    <scope>NUCLEOTIDE SEQUENCE [LARGE SCALE GENOMIC DNA]</scope>
    <source>
        <strain evidence="3 4">DSM 14324</strain>
    </source>
</reference>
<dbReference type="GO" id="GO:0016787">
    <property type="term" value="F:hydrolase activity"/>
    <property type="evidence" value="ECO:0007669"/>
    <property type="project" value="InterPro"/>
</dbReference>
<feature type="domain" description="Calcineurin-like phosphoesterase" evidence="2">
    <location>
        <begin position="146"/>
        <end position="312"/>
    </location>
</feature>
<dbReference type="Proteomes" id="UP000256334">
    <property type="component" value="Unassembled WGS sequence"/>
</dbReference>
<keyword evidence="1" id="KW-0472">Membrane</keyword>
<organism evidence="3 4">
    <name type="scientific">Kushneria indalinina DSM 14324</name>
    <dbReference type="NCBI Taxonomy" id="1122140"/>
    <lineage>
        <taxon>Bacteria</taxon>
        <taxon>Pseudomonadati</taxon>
        <taxon>Pseudomonadota</taxon>
        <taxon>Gammaproteobacteria</taxon>
        <taxon>Oceanospirillales</taxon>
        <taxon>Halomonadaceae</taxon>
        <taxon>Kushneria</taxon>
    </lineage>
</organism>
<feature type="transmembrane region" description="Helical" evidence="1">
    <location>
        <begin position="102"/>
        <end position="119"/>
    </location>
</feature>
<evidence type="ECO:0000313" key="3">
    <source>
        <dbReference type="EMBL" id="REC93699.1"/>
    </source>
</evidence>
<dbReference type="CDD" id="cd07385">
    <property type="entry name" value="MPP_YkuE_C"/>
    <property type="match status" value="1"/>
</dbReference>
<dbReference type="SUPFAM" id="SSF56300">
    <property type="entry name" value="Metallo-dependent phosphatases"/>
    <property type="match status" value="1"/>
</dbReference>
<dbReference type="RefSeq" id="WP_115855275.1">
    <property type="nucleotide sequence ID" value="NZ_QRDJ01000009.1"/>
</dbReference>
<dbReference type="OrthoDB" id="9780884at2"/>
<gene>
    <name evidence="3" type="ORF">C8D72_3047</name>
</gene>
<proteinExistence type="predicted"/>
<accession>A0A3D9DTE8</accession>
<name>A0A3D9DTE8_9GAMM</name>
<dbReference type="InterPro" id="IPR051158">
    <property type="entry name" value="Metallophosphoesterase_sf"/>
</dbReference>
<dbReference type="PANTHER" id="PTHR31302">
    <property type="entry name" value="TRANSMEMBRANE PROTEIN WITH METALLOPHOSPHOESTERASE DOMAIN-RELATED"/>
    <property type="match status" value="1"/>
</dbReference>
<evidence type="ECO:0000259" key="2">
    <source>
        <dbReference type="Pfam" id="PF00149"/>
    </source>
</evidence>
<dbReference type="Gene3D" id="3.60.21.10">
    <property type="match status" value="1"/>
</dbReference>
<comment type="caution">
    <text evidence="3">The sequence shown here is derived from an EMBL/GenBank/DDBJ whole genome shotgun (WGS) entry which is preliminary data.</text>
</comment>
<protein>
    <recommendedName>
        <fullName evidence="2">Calcineurin-like phosphoesterase domain-containing protein</fullName>
    </recommendedName>
</protein>
<keyword evidence="1" id="KW-1133">Transmembrane helix</keyword>
<dbReference type="AlphaFoldDB" id="A0A3D9DTE8"/>